<dbReference type="GO" id="GO:0032233">
    <property type="term" value="P:positive regulation of actin filament bundle assembly"/>
    <property type="evidence" value="ECO:0007669"/>
    <property type="project" value="TreeGrafter"/>
</dbReference>
<protein>
    <recommendedName>
        <fullName evidence="4">Secreted protein</fullName>
    </recommendedName>
</protein>
<name>A0A060WG14_ONCMY</name>
<dbReference type="AlphaFoldDB" id="A0A060WG14"/>
<sequence length="91" mass="10335">MLKQRLLLTFSFQAVLFKMSPGSCRATCLRPCSQQCSPTFMVSYPPHHHVCSFLFFFFSSLVLVMGKEGVHGGQLNKKAYTMADYLRKSGY</sequence>
<gene>
    <name evidence="2" type="ORF">GSONMT00070560001</name>
</gene>
<organism evidence="2 3">
    <name type="scientific">Oncorhynchus mykiss</name>
    <name type="common">Rainbow trout</name>
    <name type="synonym">Salmo gairdneri</name>
    <dbReference type="NCBI Taxonomy" id="8022"/>
    <lineage>
        <taxon>Eukaryota</taxon>
        <taxon>Metazoa</taxon>
        <taxon>Chordata</taxon>
        <taxon>Craniata</taxon>
        <taxon>Vertebrata</taxon>
        <taxon>Euteleostomi</taxon>
        <taxon>Actinopterygii</taxon>
        <taxon>Neopterygii</taxon>
        <taxon>Teleostei</taxon>
        <taxon>Protacanthopterygii</taxon>
        <taxon>Salmoniformes</taxon>
        <taxon>Salmonidae</taxon>
        <taxon>Salmoninae</taxon>
        <taxon>Oncorhynchus</taxon>
    </lineage>
</organism>
<dbReference type="InterPro" id="IPR036140">
    <property type="entry name" value="PFN_sf"/>
</dbReference>
<keyword evidence="1" id="KW-0732">Signal</keyword>
<evidence type="ECO:0000313" key="2">
    <source>
        <dbReference type="EMBL" id="CDQ64169.1"/>
    </source>
</evidence>
<proteinExistence type="predicted"/>
<dbReference type="SUPFAM" id="SSF55770">
    <property type="entry name" value="Profilin (actin-binding protein)"/>
    <property type="match status" value="1"/>
</dbReference>
<accession>A0A060WG14</accession>
<dbReference type="PANTHER" id="PTHR13936">
    <property type="entry name" value="PROFILIN"/>
    <property type="match status" value="1"/>
</dbReference>
<evidence type="ECO:0000313" key="3">
    <source>
        <dbReference type="Proteomes" id="UP000193380"/>
    </source>
</evidence>
<dbReference type="STRING" id="8022.A0A060WG14"/>
<dbReference type="EMBL" id="FR904462">
    <property type="protein sequence ID" value="CDQ64169.1"/>
    <property type="molecule type" value="Genomic_DNA"/>
</dbReference>
<evidence type="ECO:0008006" key="4">
    <source>
        <dbReference type="Google" id="ProtNLM"/>
    </source>
</evidence>
<dbReference type="GO" id="GO:0003779">
    <property type="term" value="F:actin binding"/>
    <property type="evidence" value="ECO:0007669"/>
    <property type="project" value="TreeGrafter"/>
</dbReference>
<dbReference type="PaxDb" id="8022-A0A060WG14"/>
<reference evidence="2" key="2">
    <citation type="submission" date="2014-03" db="EMBL/GenBank/DDBJ databases">
        <authorList>
            <person name="Genoscope - CEA"/>
        </authorList>
    </citation>
    <scope>NUCLEOTIDE SEQUENCE</scope>
</reference>
<feature type="signal peptide" evidence="1">
    <location>
        <begin position="1"/>
        <end position="26"/>
    </location>
</feature>
<dbReference type="Gene3D" id="3.30.450.30">
    <property type="entry name" value="Dynein light chain 2a, cytoplasmic"/>
    <property type="match status" value="1"/>
</dbReference>
<feature type="chain" id="PRO_5001594836" description="Secreted protein" evidence="1">
    <location>
        <begin position="27"/>
        <end position="91"/>
    </location>
</feature>
<evidence type="ECO:0000256" key="1">
    <source>
        <dbReference type="SAM" id="SignalP"/>
    </source>
</evidence>
<dbReference type="GO" id="GO:0005737">
    <property type="term" value="C:cytoplasm"/>
    <property type="evidence" value="ECO:0007669"/>
    <property type="project" value="TreeGrafter"/>
</dbReference>
<dbReference type="Proteomes" id="UP000193380">
    <property type="component" value="Unassembled WGS sequence"/>
</dbReference>
<reference evidence="2" key="1">
    <citation type="journal article" date="2014" name="Nat. Commun.">
        <title>The rainbow trout genome provides novel insights into evolution after whole-genome duplication in vertebrates.</title>
        <authorList>
            <person name="Berthelot C."/>
            <person name="Brunet F."/>
            <person name="Chalopin D."/>
            <person name="Juanchich A."/>
            <person name="Bernard M."/>
            <person name="Noel B."/>
            <person name="Bento P."/>
            <person name="Da Silva C."/>
            <person name="Labadie K."/>
            <person name="Alberti A."/>
            <person name="Aury J.M."/>
            <person name="Louis A."/>
            <person name="Dehais P."/>
            <person name="Bardou P."/>
            <person name="Montfort J."/>
            <person name="Klopp C."/>
            <person name="Cabau C."/>
            <person name="Gaspin C."/>
            <person name="Thorgaard G.H."/>
            <person name="Boussaha M."/>
            <person name="Quillet E."/>
            <person name="Guyomard R."/>
            <person name="Galiana D."/>
            <person name="Bobe J."/>
            <person name="Volff J.N."/>
            <person name="Genet C."/>
            <person name="Wincker P."/>
            <person name="Jaillon O."/>
            <person name="Roest Crollius H."/>
            <person name="Guiguen Y."/>
        </authorList>
    </citation>
    <scope>NUCLEOTIDE SEQUENCE [LARGE SCALE GENOMIC DNA]</scope>
</reference>
<dbReference type="GO" id="GO:0030833">
    <property type="term" value="P:regulation of actin filament polymerization"/>
    <property type="evidence" value="ECO:0007669"/>
    <property type="project" value="TreeGrafter"/>
</dbReference>